<comment type="caution">
    <text evidence="1">The sequence shown here is derived from an EMBL/GenBank/DDBJ whole genome shotgun (WGS) entry which is preliminary data.</text>
</comment>
<gene>
    <name evidence="1" type="ORF">GCM10010384_32410</name>
</gene>
<evidence type="ECO:0000313" key="2">
    <source>
        <dbReference type="Proteomes" id="UP000653308"/>
    </source>
</evidence>
<sequence>MENWDKLAEELRSAHAEGKEAVELALLTREKLGAKFGVISFISAFRLAFGIPLPILQRAQAWQRFGWGGASISDAEFSALLAPWLAKQ</sequence>
<accession>A0ABQ2ZU33</accession>
<evidence type="ECO:0000313" key="1">
    <source>
        <dbReference type="EMBL" id="GGY22879.1"/>
    </source>
</evidence>
<protein>
    <submittedName>
        <fullName evidence="1">Uncharacterized protein</fullName>
    </submittedName>
</protein>
<reference evidence="2" key="1">
    <citation type="journal article" date="2019" name="Int. J. Syst. Evol. Microbiol.">
        <title>The Global Catalogue of Microorganisms (GCM) 10K type strain sequencing project: providing services to taxonomists for standard genome sequencing and annotation.</title>
        <authorList>
            <consortium name="The Broad Institute Genomics Platform"/>
            <consortium name="The Broad Institute Genome Sequencing Center for Infectious Disease"/>
            <person name="Wu L."/>
            <person name="Ma J."/>
        </authorList>
    </citation>
    <scope>NUCLEOTIDE SEQUENCE [LARGE SCALE GENOMIC DNA]</scope>
    <source>
        <strain evidence="2">JCM 4957</strain>
    </source>
</reference>
<organism evidence="1 2">
    <name type="scientific">Streptomyces djakartensis</name>
    <dbReference type="NCBI Taxonomy" id="68193"/>
    <lineage>
        <taxon>Bacteria</taxon>
        <taxon>Bacillati</taxon>
        <taxon>Actinomycetota</taxon>
        <taxon>Actinomycetes</taxon>
        <taxon>Kitasatosporales</taxon>
        <taxon>Streptomycetaceae</taxon>
        <taxon>Streptomyces</taxon>
    </lineage>
</organism>
<dbReference type="EMBL" id="BMWE01000008">
    <property type="protein sequence ID" value="GGY22879.1"/>
    <property type="molecule type" value="Genomic_DNA"/>
</dbReference>
<name>A0ABQ2ZU33_9ACTN</name>
<dbReference type="Proteomes" id="UP000653308">
    <property type="component" value="Unassembled WGS sequence"/>
</dbReference>
<proteinExistence type="predicted"/>
<keyword evidence="2" id="KW-1185">Reference proteome</keyword>